<dbReference type="Proteomes" id="UP000694843">
    <property type="component" value="Unplaced"/>
</dbReference>
<dbReference type="KEGG" id="hazt:108680596"/>
<proteinExistence type="predicted"/>
<reference evidence="7" key="1">
    <citation type="submission" date="2025-08" db="UniProtKB">
        <authorList>
            <consortium name="RefSeq"/>
        </authorList>
    </citation>
    <scope>IDENTIFICATION</scope>
    <source>
        <tissue evidence="7">Whole organism</tissue>
    </source>
</reference>
<sequence>MSVRISLLIWTVSLIVSGNGQFLYWEPSGNFTIISDESAASATNPIFASQFDRTVALRGLPPLPQLTLEKASENEIHKDWVEITTNNSLKEKNPENVLTDKNNWDFDRPSPLTFSESSELELQDDRTEITTRRSSRQVNPGGILWRSASLNPALRASVDPVFNPYDPLSPRQVVPGVNLNPGVTAFDTSDLDAFTARRVSNSFSLGNKIRFSDTVTQLGTSWKSETGEFVPSVAGIFFFTFSSISDRFTHFRISLQLNGAEIVSAFGDISGYQMASNSALVQMQAGDKVYLTLEEGRLYDVSSTRAYTSFSGFRVL</sequence>
<feature type="signal peptide" evidence="4">
    <location>
        <begin position="1"/>
        <end position="20"/>
    </location>
</feature>
<dbReference type="PANTHER" id="PTHR22923:SF116">
    <property type="entry name" value="C1Q DOMAIN-CONTAINING PROTEIN"/>
    <property type="match status" value="1"/>
</dbReference>
<evidence type="ECO:0000256" key="3">
    <source>
        <dbReference type="ARBA" id="ARBA00022729"/>
    </source>
</evidence>
<evidence type="ECO:0000313" key="7">
    <source>
        <dbReference type="RefSeq" id="XP_018024959.1"/>
    </source>
</evidence>
<evidence type="ECO:0000256" key="2">
    <source>
        <dbReference type="ARBA" id="ARBA00022525"/>
    </source>
</evidence>
<dbReference type="RefSeq" id="XP_018024959.1">
    <property type="nucleotide sequence ID" value="XM_018169470.2"/>
</dbReference>
<protein>
    <submittedName>
        <fullName evidence="7">Uncharacterized protein LOC108680596</fullName>
    </submittedName>
</protein>
<evidence type="ECO:0000256" key="4">
    <source>
        <dbReference type="SAM" id="SignalP"/>
    </source>
</evidence>
<gene>
    <name evidence="7" type="primary">LOC108680596</name>
</gene>
<comment type="subcellular location">
    <subcellularLocation>
        <location evidence="1">Secreted</location>
    </subcellularLocation>
</comment>
<dbReference type="Pfam" id="PF00386">
    <property type="entry name" value="C1q"/>
    <property type="match status" value="1"/>
</dbReference>
<dbReference type="InterPro" id="IPR001073">
    <property type="entry name" value="C1q_dom"/>
</dbReference>
<keyword evidence="2" id="KW-0964">Secreted</keyword>
<organism evidence="6 7">
    <name type="scientific">Hyalella azteca</name>
    <name type="common">Amphipod</name>
    <dbReference type="NCBI Taxonomy" id="294128"/>
    <lineage>
        <taxon>Eukaryota</taxon>
        <taxon>Metazoa</taxon>
        <taxon>Ecdysozoa</taxon>
        <taxon>Arthropoda</taxon>
        <taxon>Crustacea</taxon>
        <taxon>Multicrustacea</taxon>
        <taxon>Malacostraca</taxon>
        <taxon>Eumalacostraca</taxon>
        <taxon>Peracarida</taxon>
        <taxon>Amphipoda</taxon>
        <taxon>Senticaudata</taxon>
        <taxon>Talitrida</taxon>
        <taxon>Talitroidea</taxon>
        <taxon>Hyalellidae</taxon>
        <taxon>Hyalella</taxon>
    </lineage>
</organism>
<dbReference type="AlphaFoldDB" id="A0A8B7PFP5"/>
<dbReference type="InterPro" id="IPR008983">
    <property type="entry name" value="Tumour_necrosis_fac-like_dom"/>
</dbReference>
<dbReference type="SUPFAM" id="SSF49842">
    <property type="entry name" value="TNF-like"/>
    <property type="match status" value="1"/>
</dbReference>
<dbReference type="GO" id="GO:0005576">
    <property type="term" value="C:extracellular region"/>
    <property type="evidence" value="ECO:0007669"/>
    <property type="project" value="UniProtKB-SubCell"/>
</dbReference>
<feature type="domain" description="C1q" evidence="5">
    <location>
        <begin position="187"/>
        <end position="316"/>
    </location>
</feature>
<dbReference type="PANTHER" id="PTHR22923">
    <property type="entry name" value="CEREBELLIN-RELATED"/>
    <property type="match status" value="1"/>
</dbReference>
<feature type="chain" id="PRO_5034544825" evidence="4">
    <location>
        <begin position="21"/>
        <end position="316"/>
    </location>
</feature>
<dbReference type="SMART" id="SM00110">
    <property type="entry name" value="C1Q"/>
    <property type="match status" value="1"/>
</dbReference>
<dbReference type="GeneID" id="108680596"/>
<dbReference type="InterPro" id="IPR050822">
    <property type="entry name" value="Cerebellin_Synaptic_Org"/>
</dbReference>
<dbReference type="OrthoDB" id="6368610at2759"/>
<dbReference type="PROSITE" id="PS50871">
    <property type="entry name" value="C1Q"/>
    <property type="match status" value="1"/>
</dbReference>
<evidence type="ECO:0000256" key="1">
    <source>
        <dbReference type="ARBA" id="ARBA00004613"/>
    </source>
</evidence>
<keyword evidence="3 4" id="KW-0732">Signal</keyword>
<dbReference type="Gene3D" id="2.60.120.40">
    <property type="match status" value="1"/>
</dbReference>
<keyword evidence="6" id="KW-1185">Reference proteome</keyword>
<name>A0A8B7PFP5_HYAAZ</name>
<evidence type="ECO:0000313" key="6">
    <source>
        <dbReference type="Proteomes" id="UP000694843"/>
    </source>
</evidence>
<dbReference type="PRINTS" id="PR00007">
    <property type="entry name" value="COMPLEMNTC1Q"/>
</dbReference>
<evidence type="ECO:0000259" key="5">
    <source>
        <dbReference type="PROSITE" id="PS50871"/>
    </source>
</evidence>
<accession>A0A8B7PFP5</accession>